<organism evidence="2 3">
    <name type="scientific">Oryza glaberrima</name>
    <name type="common">African rice</name>
    <dbReference type="NCBI Taxonomy" id="4538"/>
    <lineage>
        <taxon>Eukaryota</taxon>
        <taxon>Viridiplantae</taxon>
        <taxon>Streptophyta</taxon>
        <taxon>Embryophyta</taxon>
        <taxon>Tracheophyta</taxon>
        <taxon>Spermatophyta</taxon>
        <taxon>Magnoliopsida</taxon>
        <taxon>Liliopsida</taxon>
        <taxon>Poales</taxon>
        <taxon>Poaceae</taxon>
        <taxon>BOP clade</taxon>
        <taxon>Oryzoideae</taxon>
        <taxon>Oryzeae</taxon>
        <taxon>Oryzinae</taxon>
        <taxon>Oryza</taxon>
    </lineage>
</organism>
<accession>I1NT35</accession>
<protein>
    <submittedName>
        <fullName evidence="2">Uncharacterized protein</fullName>
    </submittedName>
</protein>
<dbReference type="PANTHER" id="PTHR34562">
    <property type="entry name" value="WPP DOMAIN-INTERACTING PROTEIN 2"/>
    <property type="match status" value="1"/>
</dbReference>
<reference evidence="2" key="1">
    <citation type="submission" date="2015-06" db="UniProtKB">
        <authorList>
            <consortium name="EnsemblPlants"/>
        </authorList>
    </citation>
    <scope>IDENTIFICATION</scope>
</reference>
<reference evidence="2 3" key="2">
    <citation type="submission" date="2018-04" db="EMBL/GenBank/DDBJ databases">
        <title>OglaRS2 (Oryza glaberrima Reference Sequence Version 2).</title>
        <authorList>
            <person name="Zhang J."/>
            <person name="Kudrna D."/>
            <person name="Lee S."/>
            <person name="Talag J."/>
            <person name="Rajasekar S."/>
            <person name="Wing R.A."/>
        </authorList>
    </citation>
    <scope>NUCLEOTIDE SEQUENCE [LARGE SCALE GENOMIC DNA]</scope>
    <source>
        <strain evidence="2 3">cv. IRGC 96717</strain>
    </source>
</reference>
<dbReference type="EnsemblPlants" id="ORGLA01G0302500.1">
    <property type="protein sequence ID" value="ORGLA01G0302500.1"/>
    <property type="gene ID" value="ORGLA01G0302500"/>
</dbReference>
<dbReference type="AlphaFoldDB" id="I1NT35"/>
<dbReference type="HOGENOM" id="CLU_1557691_0_0_1"/>
<dbReference type="Gramene" id="ORGLA01G0302500.1">
    <property type="protein sequence ID" value="ORGLA01G0302500.1"/>
    <property type="gene ID" value="ORGLA01G0302500"/>
</dbReference>
<dbReference type="PANTHER" id="PTHR34562:SF13">
    <property type="entry name" value="OS08G0497900 PROTEIN"/>
    <property type="match status" value="1"/>
</dbReference>
<dbReference type="InterPro" id="IPR044696">
    <property type="entry name" value="WIP1/2/3"/>
</dbReference>
<name>I1NT35_ORYGL</name>
<evidence type="ECO:0000256" key="1">
    <source>
        <dbReference type="SAM" id="MobiDB-lite"/>
    </source>
</evidence>
<proteinExistence type="predicted"/>
<evidence type="ECO:0000313" key="2">
    <source>
        <dbReference type="EnsemblPlants" id="ORGLA01G0302500.1"/>
    </source>
</evidence>
<keyword evidence="3" id="KW-1185">Reference proteome</keyword>
<evidence type="ECO:0000313" key="3">
    <source>
        <dbReference type="Proteomes" id="UP000007306"/>
    </source>
</evidence>
<sequence>MDCDGKSRLELGNGNRQRPDLGVSYVKRALAGNKRRSLIKTKGCWLRRWRCIPREQHKEGSTSSGGGGDGAADEDSVQLHKRWIPLPANAPRGKLHEVVLGEEEESSTASIESRFVPSTKLGPSLGVLIASLRFSVSVGGADSDNGENRSSNIQQVLTLRRALGGRRRCSGR</sequence>
<dbReference type="Proteomes" id="UP000007306">
    <property type="component" value="Chromosome 1"/>
</dbReference>
<feature type="region of interest" description="Disordered" evidence="1">
    <location>
        <begin position="56"/>
        <end position="80"/>
    </location>
</feature>